<name>A0ACD5HDJ9_9PROT</name>
<organism evidence="1 2">
    <name type="scientific">Acidithiobacillus montserratensis</name>
    <dbReference type="NCBI Taxonomy" id="2729135"/>
    <lineage>
        <taxon>Bacteria</taxon>
        <taxon>Pseudomonadati</taxon>
        <taxon>Pseudomonadota</taxon>
        <taxon>Acidithiobacillia</taxon>
        <taxon>Acidithiobacillales</taxon>
        <taxon>Acidithiobacillaceae</taxon>
        <taxon>Acidithiobacillus</taxon>
    </lineage>
</organism>
<accession>A0ACD5HDJ9</accession>
<keyword evidence="2" id="KW-1185">Reference proteome</keyword>
<reference evidence="1 2" key="1">
    <citation type="journal article" date="2021" name="ISME J.">
        <title>Genomic evolution of the class Acidithiobacillia: deep-branching Proteobacteria living in extreme acidic conditions.</title>
        <authorList>
            <person name="Moya-Beltran A."/>
            <person name="Beard S."/>
            <person name="Rojas-Villalobos C."/>
            <person name="Issotta F."/>
            <person name="Gallardo Y."/>
            <person name="Ulloa R."/>
            <person name="Giaveno A."/>
            <person name="Degli Esposti M."/>
            <person name="Johnson D.B."/>
            <person name="Quatrini R."/>
        </authorList>
    </citation>
    <scope>NUCLEOTIDE SEQUENCE [LARGE SCALE GENOMIC DNA]</scope>
    <source>
        <strain evidence="1 2">GG1-14</strain>
    </source>
</reference>
<evidence type="ECO:0000313" key="1">
    <source>
        <dbReference type="EMBL" id="XRI72611.1"/>
    </source>
</evidence>
<proteinExistence type="predicted"/>
<evidence type="ECO:0000313" key="2">
    <source>
        <dbReference type="Proteomes" id="UP001195965"/>
    </source>
</evidence>
<gene>
    <name evidence="1" type="ORF">HHS34_009155</name>
</gene>
<dbReference type="EMBL" id="CP127526">
    <property type="protein sequence ID" value="XRI72611.1"/>
    <property type="molecule type" value="Genomic_DNA"/>
</dbReference>
<protein>
    <submittedName>
        <fullName evidence="1">GDCCVxC domain-containing (Seleno)protein</fullName>
    </submittedName>
</protein>
<dbReference type="Proteomes" id="UP001195965">
    <property type="component" value="Chromosome"/>
</dbReference>
<sequence length="88" mass="9450">MSQPIIRQSTITCPTCGHQETETMPMDACQWFYACKKCGALLKPKPGDCCVFCSYGSVPCPPRQQDQDACSPSSGTTSYPIPPQSGGL</sequence>